<keyword evidence="2" id="KW-0812">Transmembrane</keyword>
<evidence type="ECO:0000256" key="1">
    <source>
        <dbReference type="SAM" id="MobiDB-lite"/>
    </source>
</evidence>
<accession>A0A0S3J2L1</accession>
<keyword evidence="2" id="KW-1133">Transmembrane helix</keyword>
<reference evidence="3" key="2">
    <citation type="submission" date="2015-08" db="EMBL/GenBank/DDBJ databases">
        <authorList>
            <person name="Babu N.S."/>
            <person name="Beckwith C.J."/>
            <person name="Beseler K.G."/>
            <person name="Brison A."/>
            <person name="Carone J.V."/>
            <person name="Caskin T.P."/>
            <person name="Diamond M."/>
            <person name="Durham M.E."/>
            <person name="Foxe J.M."/>
            <person name="Go M."/>
            <person name="Henderson B.A."/>
            <person name="Jones I.B."/>
            <person name="McGettigan J.A."/>
            <person name="Micheletti S.J."/>
            <person name="Nasrallah M.E."/>
            <person name="Ortiz D."/>
            <person name="Piller C.R."/>
            <person name="Privatt S.R."/>
            <person name="Schneider S.L."/>
            <person name="Sharp S."/>
            <person name="Smith T.C."/>
            <person name="Stanton J.D."/>
            <person name="Ullery H.E."/>
            <person name="Wilson R.J."/>
            <person name="Serrano M.G."/>
            <person name="Buck G."/>
            <person name="Lee V."/>
            <person name="Wang Y."/>
            <person name="Carvalho R."/>
            <person name="Voegtly L."/>
            <person name="Shi R."/>
            <person name="Duckworth R."/>
            <person name="Johnson A."/>
            <person name="Loviza R."/>
            <person name="Walstead R."/>
            <person name="Shah Z."/>
            <person name="Kiflezghi M."/>
            <person name="Wade K."/>
            <person name="Ball S.L."/>
            <person name="Bradley K.W."/>
            <person name="Asai D.J."/>
            <person name="Bowman C.A."/>
            <person name="Russell D.A."/>
            <person name="Pope W.H."/>
            <person name="Jacobs-Sera D."/>
            <person name="Hendrix R.W."/>
            <person name="Hatfull G.F."/>
        </authorList>
    </citation>
    <scope>NUCLEOTIDE SEQUENCE</scope>
</reference>
<protein>
    <submittedName>
        <fullName evidence="3">Ionotropic receptor 21a</fullName>
    </submittedName>
</protein>
<dbReference type="EMBL" id="KT381530">
    <property type="protein sequence ID" value="ALR72536.1"/>
    <property type="molecule type" value="mRNA"/>
</dbReference>
<feature type="non-terminal residue" evidence="3">
    <location>
        <position position="1"/>
    </location>
</feature>
<evidence type="ECO:0000313" key="3">
    <source>
        <dbReference type="EMBL" id="ALR72536.1"/>
    </source>
</evidence>
<keyword evidence="2" id="KW-0472">Membrane</keyword>
<feature type="transmembrane region" description="Helical" evidence="2">
    <location>
        <begin position="104"/>
        <end position="125"/>
    </location>
</feature>
<feature type="region of interest" description="Disordered" evidence="1">
    <location>
        <begin position="137"/>
        <end position="158"/>
    </location>
</feature>
<dbReference type="AlphaFoldDB" id="A0A0S3J2L1"/>
<name>A0A0S3J2L1_9CUCU</name>
<evidence type="ECO:0000256" key="2">
    <source>
        <dbReference type="SAM" id="Phobius"/>
    </source>
</evidence>
<proteinExistence type="evidence at transcript level"/>
<keyword evidence="3" id="KW-0675">Receptor</keyword>
<sequence length="158" mass="17485">MDYIIRANYTSKSKRTVLHVSSQCFALFKVAVIFPKKSIYGETLSQGVKLMIQAGLLSKIRSDVEWDMIRSPNGKLLAANSRTTGLKIISYEDRALTLDDTQGMFLLLGAGFLIGAAALTSEWFGGCLKLFKRIRPPSSDSSIASNPRVHTGRMPRKK</sequence>
<reference evidence="3" key="1">
    <citation type="journal article" date="2015" name="BMC Genomics">
        <title>Candidate chemosensory genes identified in Colaphellus bowringi by antennal transcriptome analysis.</title>
        <authorList>
            <person name="Li X.M."/>
            <person name="Zhu X.Y."/>
            <person name="Wang Z.Q."/>
            <person name="Wang Y."/>
            <person name="He P."/>
            <person name="Chen G."/>
            <person name="Sun L."/>
            <person name="Deng D.G."/>
            <person name="Zhang Y.N."/>
        </authorList>
    </citation>
    <scope>NUCLEOTIDE SEQUENCE</scope>
</reference>
<organism evidence="3">
    <name type="scientific">Colaphellus bowringi</name>
    <dbReference type="NCBI Taxonomy" id="561076"/>
    <lineage>
        <taxon>Eukaryota</taxon>
        <taxon>Metazoa</taxon>
        <taxon>Ecdysozoa</taxon>
        <taxon>Arthropoda</taxon>
        <taxon>Hexapoda</taxon>
        <taxon>Insecta</taxon>
        <taxon>Pterygota</taxon>
        <taxon>Neoptera</taxon>
        <taxon>Endopterygota</taxon>
        <taxon>Coleoptera</taxon>
        <taxon>Polyphaga</taxon>
        <taxon>Cucujiformia</taxon>
        <taxon>Chrysomeloidea</taxon>
        <taxon>Chrysomelidae</taxon>
        <taxon>Chrysomelinae</taxon>
        <taxon>Chrysomelini</taxon>
        <taxon>Colaphellus</taxon>
    </lineage>
</organism>